<evidence type="ECO:0000313" key="2">
    <source>
        <dbReference type="EMBL" id="MBX48726.1"/>
    </source>
</evidence>
<proteinExistence type="predicted"/>
<name>A0A2P2P1P8_RHIMU</name>
<keyword evidence="1" id="KW-0812">Transmembrane</keyword>
<feature type="transmembrane region" description="Helical" evidence="1">
    <location>
        <begin position="6"/>
        <end position="23"/>
    </location>
</feature>
<organism evidence="2">
    <name type="scientific">Rhizophora mucronata</name>
    <name type="common">Asiatic mangrove</name>
    <dbReference type="NCBI Taxonomy" id="61149"/>
    <lineage>
        <taxon>Eukaryota</taxon>
        <taxon>Viridiplantae</taxon>
        <taxon>Streptophyta</taxon>
        <taxon>Embryophyta</taxon>
        <taxon>Tracheophyta</taxon>
        <taxon>Spermatophyta</taxon>
        <taxon>Magnoliopsida</taxon>
        <taxon>eudicotyledons</taxon>
        <taxon>Gunneridae</taxon>
        <taxon>Pentapetalae</taxon>
        <taxon>rosids</taxon>
        <taxon>fabids</taxon>
        <taxon>Malpighiales</taxon>
        <taxon>Rhizophoraceae</taxon>
        <taxon>Rhizophora</taxon>
    </lineage>
</organism>
<dbReference type="AlphaFoldDB" id="A0A2P2P1P8"/>
<accession>A0A2P2P1P8</accession>
<keyword evidence="1" id="KW-0472">Membrane</keyword>
<protein>
    <submittedName>
        <fullName evidence="2">Uncharacterized protein</fullName>
    </submittedName>
</protein>
<reference evidence="2" key="1">
    <citation type="submission" date="2018-02" db="EMBL/GenBank/DDBJ databases">
        <title>Rhizophora mucronata_Transcriptome.</title>
        <authorList>
            <person name="Meera S.P."/>
            <person name="Sreeshan A."/>
            <person name="Augustine A."/>
        </authorList>
    </citation>
    <scope>NUCLEOTIDE SEQUENCE</scope>
    <source>
        <tissue evidence="2">Leaf</tissue>
    </source>
</reference>
<dbReference type="EMBL" id="GGEC01068242">
    <property type="protein sequence ID" value="MBX48726.1"/>
    <property type="molecule type" value="Transcribed_RNA"/>
</dbReference>
<sequence>MCCRVFIFPFILAVFIFDLFPSITEIQHFMTLWTIYDCRDFSLV</sequence>
<evidence type="ECO:0000256" key="1">
    <source>
        <dbReference type="SAM" id="Phobius"/>
    </source>
</evidence>
<keyword evidence="1" id="KW-1133">Transmembrane helix</keyword>